<dbReference type="InterPro" id="IPR025669">
    <property type="entry name" value="AAA_dom"/>
</dbReference>
<keyword evidence="3" id="KW-1185">Reference proteome</keyword>
<dbReference type="PANTHER" id="PTHR13696:SF52">
    <property type="entry name" value="PARA FAMILY PROTEIN CT_582"/>
    <property type="match status" value="1"/>
</dbReference>
<name>A0A8J3GBQ4_9BACT</name>
<evidence type="ECO:0000313" key="2">
    <source>
        <dbReference type="EMBL" id="GHB92637.1"/>
    </source>
</evidence>
<dbReference type="CDD" id="cd02042">
    <property type="entry name" value="ParAB_family"/>
    <property type="match status" value="1"/>
</dbReference>
<protein>
    <submittedName>
        <fullName evidence="2">Chromosome partitioning protein ParA</fullName>
    </submittedName>
</protein>
<dbReference type="InterPro" id="IPR050678">
    <property type="entry name" value="DNA_Partitioning_ATPase"/>
</dbReference>
<accession>A0A8J3GBQ4</accession>
<dbReference type="RefSeq" id="WP_189511480.1">
    <property type="nucleotide sequence ID" value="NZ_BMXG01000002.1"/>
</dbReference>
<reference evidence="2" key="2">
    <citation type="submission" date="2020-09" db="EMBL/GenBank/DDBJ databases">
        <authorList>
            <person name="Sun Q."/>
            <person name="Kim S."/>
        </authorList>
    </citation>
    <scope>NUCLEOTIDE SEQUENCE</scope>
    <source>
        <strain evidence="2">KCTC 12870</strain>
    </source>
</reference>
<evidence type="ECO:0000313" key="3">
    <source>
        <dbReference type="Proteomes" id="UP000642829"/>
    </source>
</evidence>
<dbReference type="Gene3D" id="3.40.50.300">
    <property type="entry name" value="P-loop containing nucleotide triphosphate hydrolases"/>
    <property type="match status" value="1"/>
</dbReference>
<feature type="domain" description="AAA" evidence="1">
    <location>
        <begin position="4"/>
        <end position="180"/>
    </location>
</feature>
<dbReference type="InterPro" id="IPR027417">
    <property type="entry name" value="P-loop_NTPase"/>
</dbReference>
<organism evidence="2 3">
    <name type="scientific">Cerasicoccus arenae</name>
    <dbReference type="NCBI Taxonomy" id="424488"/>
    <lineage>
        <taxon>Bacteria</taxon>
        <taxon>Pseudomonadati</taxon>
        <taxon>Verrucomicrobiota</taxon>
        <taxon>Opitutia</taxon>
        <taxon>Puniceicoccales</taxon>
        <taxon>Cerasicoccaceae</taxon>
        <taxon>Cerasicoccus</taxon>
    </lineage>
</organism>
<dbReference type="Proteomes" id="UP000642829">
    <property type="component" value="Unassembled WGS sequence"/>
</dbReference>
<comment type="caution">
    <text evidence="2">The sequence shown here is derived from an EMBL/GenBank/DDBJ whole genome shotgun (WGS) entry which is preliminary data.</text>
</comment>
<proteinExistence type="predicted"/>
<gene>
    <name evidence="2" type="ORF">GCM10007047_04790</name>
</gene>
<evidence type="ECO:0000259" key="1">
    <source>
        <dbReference type="Pfam" id="PF13614"/>
    </source>
</evidence>
<sequence length="262" mass="28556">MPTKVFSIANQKGGVGKTTTAINLSVGLARRKVPTLLIDLDPQANATSGLGFEKVPGGSLYDPLHGEGVAMDKIQSTREKYLSVIPSEVDLAAIEMELGQKEDYLVQLKQVLQPVIDSGKFSAIILDCPPALGMISMNSLALADYLLVALQCEYLALEGLGQILSVVEQLKEAEVNPNLAVGGILMTMYDSRTKLSKEVVDEVRNYRPDLIFKTIIPRTVRLSEAPSFGKSIFEHARLNPGAFAYGKFAKEVIERFKLEKAS</sequence>
<dbReference type="EMBL" id="BMXG01000002">
    <property type="protein sequence ID" value="GHB92637.1"/>
    <property type="molecule type" value="Genomic_DNA"/>
</dbReference>
<reference evidence="2" key="1">
    <citation type="journal article" date="2014" name="Int. J. Syst. Evol. Microbiol.">
        <title>Complete genome sequence of Corynebacterium casei LMG S-19264T (=DSM 44701T), isolated from a smear-ripened cheese.</title>
        <authorList>
            <consortium name="US DOE Joint Genome Institute (JGI-PGF)"/>
            <person name="Walter F."/>
            <person name="Albersmeier A."/>
            <person name="Kalinowski J."/>
            <person name="Ruckert C."/>
        </authorList>
    </citation>
    <scope>NUCLEOTIDE SEQUENCE</scope>
    <source>
        <strain evidence="2">KCTC 12870</strain>
    </source>
</reference>
<dbReference type="Pfam" id="PF13614">
    <property type="entry name" value="AAA_31"/>
    <property type="match status" value="1"/>
</dbReference>
<dbReference type="SUPFAM" id="SSF52540">
    <property type="entry name" value="P-loop containing nucleoside triphosphate hydrolases"/>
    <property type="match status" value="1"/>
</dbReference>
<dbReference type="PANTHER" id="PTHR13696">
    <property type="entry name" value="P-LOOP CONTAINING NUCLEOSIDE TRIPHOSPHATE HYDROLASE"/>
    <property type="match status" value="1"/>
</dbReference>
<dbReference type="FunFam" id="3.40.50.300:FF:000285">
    <property type="entry name" value="Sporulation initiation inhibitor Soj"/>
    <property type="match status" value="1"/>
</dbReference>
<dbReference type="AlphaFoldDB" id="A0A8J3GBQ4"/>